<dbReference type="InterPro" id="IPR021276">
    <property type="entry name" value="DUF2855"/>
</dbReference>
<accession>A0A3M0BVU0</accession>
<dbReference type="InParanoid" id="A0A3M0BVU0"/>
<dbReference type="Proteomes" id="UP000271227">
    <property type="component" value="Unassembled WGS sequence"/>
</dbReference>
<sequence>MTDITAFQVRKDALSETRLVTHPALKDGNDLKDGDVLVKIDRFAFTANNVTYGVVGERIGYWKFFPTGDGDWGIIPVWGFGDVIRSACAEVPVGTRLYGYWPMASHLVMTPAKVSDTRLFDGAAHRQDLPPVYNAYARVAQEDGYDPAMDDERMALYPLYATSFCLYDFFLDNDWFGAKTIVLPSASSKTAIGTAYALNTDAGRPRLVGLTSARNKAAVTALGLYDSVLDYDAIERLDADTPTAIIDMSGNGDVLGRLHRHLGDAMTYTSNVGVTHYEANAMGEDFIRSRSAMFFAPGHIQKRAKDWGPGEFERRAFAFWRDAAIKSRDWLTITRETGADAVGQVYREVLAGDTPADTVRVTGF</sequence>
<evidence type="ECO:0000313" key="2">
    <source>
        <dbReference type="Proteomes" id="UP000271227"/>
    </source>
</evidence>
<dbReference type="RefSeq" id="WP_121940511.1">
    <property type="nucleotide sequence ID" value="NZ_REFR01000017.1"/>
</dbReference>
<organism evidence="1 2">
    <name type="scientific">Eilatimonas milleporae</name>
    <dbReference type="NCBI Taxonomy" id="911205"/>
    <lineage>
        <taxon>Bacteria</taxon>
        <taxon>Pseudomonadati</taxon>
        <taxon>Pseudomonadota</taxon>
        <taxon>Alphaproteobacteria</taxon>
        <taxon>Kordiimonadales</taxon>
        <taxon>Kordiimonadaceae</taxon>
        <taxon>Eilatimonas</taxon>
    </lineage>
</organism>
<dbReference type="Pfam" id="PF11017">
    <property type="entry name" value="DUF2855"/>
    <property type="match status" value="1"/>
</dbReference>
<dbReference type="AlphaFoldDB" id="A0A3M0BVU0"/>
<reference evidence="1 2" key="1">
    <citation type="submission" date="2018-10" db="EMBL/GenBank/DDBJ databases">
        <title>Genomic Encyclopedia of Archaeal and Bacterial Type Strains, Phase II (KMG-II): from individual species to whole genera.</title>
        <authorList>
            <person name="Goeker M."/>
        </authorList>
    </citation>
    <scope>NUCLEOTIDE SEQUENCE [LARGE SCALE GENOMIC DNA]</scope>
    <source>
        <strain evidence="1 2">DSM 25217</strain>
    </source>
</reference>
<gene>
    <name evidence="1" type="ORF">BXY39_3863</name>
</gene>
<protein>
    <submittedName>
        <fullName evidence="1">Uncharacterized protein DUF2855</fullName>
    </submittedName>
</protein>
<keyword evidence="2" id="KW-1185">Reference proteome</keyword>
<name>A0A3M0BVU0_9PROT</name>
<evidence type="ECO:0000313" key="1">
    <source>
        <dbReference type="EMBL" id="RMB00675.1"/>
    </source>
</evidence>
<proteinExistence type="predicted"/>
<comment type="caution">
    <text evidence="1">The sequence shown here is derived from an EMBL/GenBank/DDBJ whole genome shotgun (WGS) entry which is preliminary data.</text>
</comment>
<dbReference type="EMBL" id="REFR01000017">
    <property type="protein sequence ID" value="RMB00675.1"/>
    <property type="molecule type" value="Genomic_DNA"/>
</dbReference>
<dbReference type="OrthoDB" id="8953110at2"/>